<dbReference type="InterPro" id="IPR010877">
    <property type="entry name" value="Phage_Mu_Gp46"/>
</dbReference>
<reference evidence="2" key="1">
    <citation type="journal article" date="2018" name="Genome Biol.">
        <title>SKESA: strategic k-mer extension for scrupulous assemblies.</title>
        <authorList>
            <person name="Souvorov A."/>
            <person name="Agarwala R."/>
            <person name="Lipman D.J."/>
        </authorList>
    </citation>
    <scope>NUCLEOTIDE SEQUENCE</scope>
    <source>
        <strain evidence="1">R15.2004</strain>
        <strain evidence="2">R16.4830</strain>
    </source>
</reference>
<evidence type="ECO:0000313" key="2">
    <source>
        <dbReference type="EMBL" id="HAD9589595.1"/>
    </source>
</evidence>
<proteinExistence type="predicted"/>
<gene>
    <name evidence="1" type="ORF">G1306_24855</name>
    <name evidence="2" type="ORF">G1501_25195</name>
</gene>
<name>A0A723LSW9_SALER</name>
<evidence type="ECO:0000313" key="1">
    <source>
        <dbReference type="EMBL" id="HAD8705062.1"/>
    </source>
</evidence>
<protein>
    <submittedName>
        <fullName evidence="2">Phage tail protein</fullName>
    </submittedName>
</protein>
<sequence length="94" mass="10931">WGDTWPAVQNDRYGSRLWLLQRSKLTNQLVQTVRGYIRECLQWMIDDGVVSRIDLDIRRTGINELGNSITLWRRDGPVMISFDDLWSAITHGGQ</sequence>
<dbReference type="EMBL" id="DAAQJN010000047">
    <property type="protein sequence ID" value="HAD9589595.1"/>
    <property type="molecule type" value="Genomic_DNA"/>
</dbReference>
<dbReference type="AlphaFoldDB" id="A0A723LSW9"/>
<reference evidence="2" key="2">
    <citation type="submission" date="2019-01" db="EMBL/GenBank/DDBJ databases">
        <authorList>
            <consortium name="NCBI Pathogen Detection Project"/>
        </authorList>
    </citation>
    <scope>NUCLEOTIDE SEQUENCE</scope>
    <source>
        <strain evidence="1">R15.2004</strain>
        <strain evidence="2">R16.4830</strain>
    </source>
</reference>
<accession>A0A723LSW9</accession>
<comment type="caution">
    <text evidence="2">The sequence shown here is derived from an EMBL/GenBank/DDBJ whole genome shotgun (WGS) entry which is preliminary data.</text>
</comment>
<dbReference type="Pfam" id="PF07409">
    <property type="entry name" value="GP46"/>
    <property type="match status" value="1"/>
</dbReference>
<feature type="non-terminal residue" evidence="2">
    <location>
        <position position="1"/>
    </location>
</feature>
<dbReference type="EMBL" id="DAAQCJ010000036">
    <property type="protein sequence ID" value="HAD8705062.1"/>
    <property type="molecule type" value="Genomic_DNA"/>
</dbReference>
<organism evidence="2">
    <name type="scientific">Salmonella enterica</name>
    <name type="common">Salmonella choleraesuis</name>
    <dbReference type="NCBI Taxonomy" id="28901"/>
    <lineage>
        <taxon>Bacteria</taxon>
        <taxon>Pseudomonadati</taxon>
        <taxon>Pseudomonadota</taxon>
        <taxon>Gammaproteobacteria</taxon>
        <taxon>Enterobacterales</taxon>
        <taxon>Enterobacteriaceae</taxon>
        <taxon>Salmonella</taxon>
    </lineage>
</organism>